<dbReference type="SUPFAM" id="SSF55797">
    <property type="entry name" value="PR-1-like"/>
    <property type="match status" value="1"/>
</dbReference>
<protein>
    <submittedName>
        <fullName evidence="3">CAP domain-containing protein</fullName>
    </submittedName>
</protein>
<reference evidence="3" key="1">
    <citation type="submission" date="2021-12" db="EMBL/GenBank/DDBJ databases">
        <title>Discovery of the Pendulisporaceae a myxobacterial family with distinct sporulation behavior and unique specialized metabolism.</title>
        <authorList>
            <person name="Garcia R."/>
            <person name="Popoff A."/>
            <person name="Bader C.D."/>
            <person name="Loehr J."/>
            <person name="Walesch S."/>
            <person name="Walt C."/>
            <person name="Boldt J."/>
            <person name="Bunk B."/>
            <person name="Haeckl F.J.F.P.J."/>
            <person name="Gunesch A.P."/>
            <person name="Birkelbach J."/>
            <person name="Nuebel U."/>
            <person name="Pietschmann T."/>
            <person name="Bach T."/>
            <person name="Mueller R."/>
        </authorList>
    </citation>
    <scope>NUCLEOTIDE SEQUENCE</scope>
    <source>
        <strain evidence="3">MSr11367</strain>
    </source>
</reference>
<dbReference type="Proteomes" id="UP001374803">
    <property type="component" value="Chromosome"/>
</dbReference>
<dbReference type="EMBL" id="CP089983">
    <property type="protein sequence ID" value="WXB02397.1"/>
    <property type="molecule type" value="Genomic_DNA"/>
</dbReference>
<name>A0ABZ2L1D5_9BACT</name>
<evidence type="ECO:0000313" key="4">
    <source>
        <dbReference type="Proteomes" id="UP001374803"/>
    </source>
</evidence>
<keyword evidence="4" id="KW-1185">Reference proteome</keyword>
<dbReference type="CDD" id="cd05379">
    <property type="entry name" value="CAP_bacterial"/>
    <property type="match status" value="1"/>
</dbReference>
<feature type="chain" id="PRO_5046095937" evidence="1">
    <location>
        <begin position="20"/>
        <end position="310"/>
    </location>
</feature>
<dbReference type="PROSITE" id="PS51257">
    <property type="entry name" value="PROKAR_LIPOPROTEIN"/>
    <property type="match status" value="1"/>
</dbReference>
<feature type="domain" description="SCP" evidence="2">
    <location>
        <begin position="85"/>
        <end position="192"/>
    </location>
</feature>
<evidence type="ECO:0000313" key="3">
    <source>
        <dbReference type="EMBL" id="WXB02397.1"/>
    </source>
</evidence>
<dbReference type="RefSeq" id="WP_394832024.1">
    <property type="nucleotide sequence ID" value="NZ_CP089929.1"/>
</dbReference>
<gene>
    <name evidence="3" type="ORF">LVJ94_36465</name>
</gene>
<dbReference type="Pfam" id="PF00188">
    <property type="entry name" value="CAP"/>
    <property type="match status" value="1"/>
</dbReference>
<proteinExistence type="predicted"/>
<evidence type="ECO:0000256" key="1">
    <source>
        <dbReference type="SAM" id="SignalP"/>
    </source>
</evidence>
<dbReference type="InterPro" id="IPR014044">
    <property type="entry name" value="CAP_dom"/>
</dbReference>
<sequence>MRRWSIAVFLFSMQSAALVAGCAPAETADSLGETEDDLQIAPMAAADVCTRWRGDRQDRTEGAWSGNVAACNAGDMTAAGRANALKLVNLYRAMAGLPAVAMDATKNARSQKCALMMDANDALNHSPPTSWKCYSQDGKDGAGQSNIATTPAVTAVDLYMSDPGNETTIGHRRWILSNSLGPMGIGSTKDYSCMNVIGGTGKAGKAYAAWPPAGPFPSGALKASFDYELDKTGWSIQSDTIDLSKGKVTITDGTTNKPVTVNVLGANYGSKYAIRIVPNGWKSEKGHTYSVKVSGVSPAIAYDVQILDCD</sequence>
<keyword evidence="1" id="KW-0732">Signal</keyword>
<organism evidence="3 4">
    <name type="scientific">Pendulispora rubella</name>
    <dbReference type="NCBI Taxonomy" id="2741070"/>
    <lineage>
        <taxon>Bacteria</taxon>
        <taxon>Pseudomonadati</taxon>
        <taxon>Myxococcota</taxon>
        <taxon>Myxococcia</taxon>
        <taxon>Myxococcales</taxon>
        <taxon>Sorangiineae</taxon>
        <taxon>Pendulisporaceae</taxon>
        <taxon>Pendulispora</taxon>
    </lineage>
</organism>
<dbReference type="Gene3D" id="3.40.33.10">
    <property type="entry name" value="CAP"/>
    <property type="match status" value="1"/>
</dbReference>
<dbReference type="InterPro" id="IPR035940">
    <property type="entry name" value="CAP_sf"/>
</dbReference>
<evidence type="ECO:0000259" key="2">
    <source>
        <dbReference type="Pfam" id="PF00188"/>
    </source>
</evidence>
<feature type="signal peptide" evidence="1">
    <location>
        <begin position="1"/>
        <end position="19"/>
    </location>
</feature>
<accession>A0ABZ2L1D5</accession>